<reference evidence="1 2" key="1">
    <citation type="submission" date="2017-11" db="EMBL/GenBank/DDBJ databases">
        <title>Bacillus camelliae sp. nov., isolated from pu'er tea.</title>
        <authorList>
            <person name="Niu L."/>
        </authorList>
    </citation>
    <scope>NUCLEOTIDE SEQUENCE [LARGE SCALE GENOMIC DNA]</scope>
    <source>
        <strain evidence="1 2">7578-1</strain>
    </source>
</reference>
<dbReference type="Proteomes" id="UP000233440">
    <property type="component" value="Unassembled WGS sequence"/>
</dbReference>
<evidence type="ECO:0000313" key="2">
    <source>
        <dbReference type="Proteomes" id="UP000233440"/>
    </source>
</evidence>
<dbReference type="EMBL" id="PIQO01000015">
    <property type="protein sequence ID" value="PKR83757.1"/>
    <property type="molecule type" value="Genomic_DNA"/>
</dbReference>
<name>A0A2N3LGR1_9BACI</name>
<gene>
    <name evidence="1" type="ORF">CWO92_17250</name>
</gene>
<proteinExistence type="predicted"/>
<comment type="caution">
    <text evidence="1">The sequence shown here is derived from an EMBL/GenBank/DDBJ whole genome shotgun (WGS) entry which is preliminary data.</text>
</comment>
<keyword evidence="2" id="KW-1185">Reference proteome</keyword>
<dbReference type="AlphaFoldDB" id="A0A2N3LGR1"/>
<accession>A0A2N3LGR1</accession>
<protein>
    <submittedName>
        <fullName evidence="1">Uncharacterized protein</fullName>
    </submittedName>
</protein>
<sequence length="125" mass="13814">MFSRKGLDSTKKSMIVGETLLFKAYIIASSHQGKGSTLHLQEAVEEDKTAITSLVNCLGTPRIFSAGYLISIQQEELPSRKVLSKKGNNVCTIFSTRANTPIFTKRSRMGELCKGDSYHLLSIFP</sequence>
<evidence type="ECO:0000313" key="1">
    <source>
        <dbReference type="EMBL" id="PKR83757.1"/>
    </source>
</evidence>
<organism evidence="1 2">
    <name type="scientific">Heyndrickxia camelliae</name>
    <dbReference type="NCBI Taxonomy" id="1707093"/>
    <lineage>
        <taxon>Bacteria</taxon>
        <taxon>Bacillati</taxon>
        <taxon>Bacillota</taxon>
        <taxon>Bacilli</taxon>
        <taxon>Bacillales</taxon>
        <taxon>Bacillaceae</taxon>
        <taxon>Heyndrickxia</taxon>
    </lineage>
</organism>